<evidence type="ECO:0000256" key="6">
    <source>
        <dbReference type="RuleBase" id="RU362125"/>
    </source>
</evidence>
<evidence type="ECO:0000259" key="8">
    <source>
        <dbReference type="Pfam" id="PF02770"/>
    </source>
</evidence>
<dbReference type="Pfam" id="PF02770">
    <property type="entry name" value="Acyl-CoA_dh_M"/>
    <property type="match status" value="1"/>
</dbReference>
<dbReference type="AlphaFoldDB" id="A0A1H0TIL0"/>
<dbReference type="InterPro" id="IPR006091">
    <property type="entry name" value="Acyl-CoA_Oxase/DH_mid-dom"/>
</dbReference>
<dbReference type="Pfam" id="PF02771">
    <property type="entry name" value="Acyl-CoA_dh_N"/>
    <property type="match status" value="1"/>
</dbReference>
<keyword evidence="6" id="KW-0560">Oxidoreductase</keyword>
<dbReference type="InterPro" id="IPR013786">
    <property type="entry name" value="AcylCoA_DH/ox_N"/>
</dbReference>
<dbReference type="EMBL" id="FNJI01000024">
    <property type="protein sequence ID" value="SDP53873.1"/>
    <property type="molecule type" value="Genomic_DNA"/>
</dbReference>
<evidence type="ECO:0000256" key="1">
    <source>
        <dbReference type="ARBA" id="ARBA00001974"/>
    </source>
</evidence>
<dbReference type="Pfam" id="PF00441">
    <property type="entry name" value="Acyl-CoA_dh_1"/>
    <property type="match status" value="1"/>
</dbReference>
<dbReference type="InterPro" id="IPR009075">
    <property type="entry name" value="AcylCo_DH/oxidase_C"/>
</dbReference>
<organism evidence="10 11">
    <name type="scientific">Desulforhopalus singaporensis</name>
    <dbReference type="NCBI Taxonomy" id="91360"/>
    <lineage>
        <taxon>Bacteria</taxon>
        <taxon>Pseudomonadati</taxon>
        <taxon>Thermodesulfobacteriota</taxon>
        <taxon>Desulfobulbia</taxon>
        <taxon>Desulfobulbales</taxon>
        <taxon>Desulfocapsaceae</taxon>
        <taxon>Desulforhopalus</taxon>
    </lineage>
</organism>
<comment type="subunit">
    <text evidence="3">Homotetramer.</text>
</comment>
<evidence type="ECO:0000313" key="10">
    <source>
        <dbReference type="EMBL" id="SDP53873.1"/>
    </source>
</evidence>
<dbReference type="InterPro" id="IPR036250">
    <property type="entry name" value="AcylCo_DH-like_C"/>
</dbReference>
<dbReference type="GO" id="GO:0003995">
    <property type="term" value="F:acyl-CoA dehydrogenase activity"/>
    <property type="evidence" value="ECO:0007669"/>
    <property type="project" value="InterPro"/>
</dbReference>
<dbReference type="SUPFAM" id="SSF47203">
    <property type="entry name" value="Acyl-CoA dehydrogenase C-terminal domain-like"/>
    <property type="match status" value="1"/>
</dbReference>
<feature type="domain" description="Acyl-CoA dehydrogenase/oxidase N-terminal" evidence="9">
    <location>
        <begin position="7"/>
        <end position="120"/>
    </location>
</feature>
<dbReference type="Gene3D" id="1.20.140.10">
    <property type="entry name" value="Butyryl-CoA Dehydrogenase, subunit A, domain 3"/>
    <property type="match status" value="1"/>
</dbReference>
<evidence type="ECO:0000259" key="9">
    <source>
        <dbReference type="Pfam" id="PF02771"/>
    </source>
</evidence>
<dbReference type="RefSeq" id="WP_092224479.1">
    <property type="nucleotide sequence ID" value="NZ_FNJI01000024.1"/>
</dbReference>
<comment type="cofactor">
    <cofactor evidence="1 6">
        <name>FAD</name>
        <dbReference type="ChEBI" id="CHEBI:57692"/>
    </cofactor>
</comment>
<dbReference type="OrthoDB" id="9765339at2"/>
<dbReference type="InterPro" id="IPR046373">
    <property type="entry name" value="Acyl-CoA_Oxase/DH_mid-dom_sf"/>
</dbReference>
<dbReference type="PANTHER" id="PTHR43884:SF37">
    <property type="entry name" value="ACYL-COA DEHYDROGENASE"/>
    <property type="match status" value="1"/>
</dbReference>
<dbReference type="GO" id="GO:0050660">
    <property type="term" value="F:flavin adenine dinucleotide binding"/>
    <property type="evidence" value="ECO:0007669"/>
    <property type="project" value="InterPro"/>
</dbReference>
<proteinExistence type="inferred from homology"/>
<dbReference type="STRING" id="91360.SAMN05660330_03124"/>
<evidence type="ECO:0000256" key="2">
    <source>
        <dbReference type="ARBA" id="ARBA00009347"/>
    </source>
</evidence>
<gene>
    <name evidence="10" type="ORF">SAMN05660330_03124</name>
</gene>
<dbReference type="PANTHER" id="PTHR43884">
    <property type="entry name" value="ACYL-COA DEHYDROGENASE"/>
    <property type="match status" value="1"/>
</dbReference>
<evidence type="ECO:0000256" key="4">
    <source>
        <dbReference type="ARBA" id="ARBA00022630"/>
    </source>
</evidence>
<name>A0A1H0TIL0_9BACT</name>
<reference evidence="10 11" key="1">
    <citation type="submission" date="2016-10" db="EMBL/GenBank/DDBJ databases">
        <authorList>
            <person name="de Groot N.N."/>
        </authorList>
    </citation>
    <scope>NUCLEOTIDE SEQUENCE [LARGE SCALE GENOMIC DNA]</scope>
    <source>
        <strain evidence="10 11">DSM 12130</strain>
    </source>
</reference>
<keyword evidence="4 6" id="KW-0285">Flavoprotein</keyword>
<keyword evidence="11" id="KW-1185">Reference proteome</keyword>
<feature type="domain" description="Acyl-CoA dehydrogenase/oxidase C-terminal" evidence="7">
    <location>
        <begin position="232"/>
        <end position="381"/>
    </location>
</feature>
<dbReference type="InterPro" id="IPR009100">
    <property type="entry name" value="AcylCoA_DH/oxidase_NM_dom_sf"/>
</dbReference>
<evidence type="ECO:0000313" key="11">
    <source>
        <dbReference type="Proteomes" id="UP000199073"/>
    </source>
</evidence>
<evidence type="ECO:0000256" key="5">
    <source>
        <dbReference type="ARBA" id="ARBA00022827"/>
    </source>
</evidence>
<dbReference type="Gene3D" id="2.40.110.10">
    <property type="entry name" value="Butyryl-CoA Dehydrogenase, subunit A, domain 2"/>
    <property type="match status" value="1"/>
</dbReference>
<dbReference type="InterPro" id="IPR037069">
    <property type="entry name" value="AcylCoA_DH/ox_N_sf"/>
</dbReference>
<evidence type="ECO:0000259" key="7">
    <source>
        <dbReference type="Pfam" id="PF00441"/>
    </source>
</evidence>
<comment type="similarity">
    <text evidence="2 6">Belongs to the acyl-CoA dehydrogenase family.</text>
</comment>
<keyword evidence="5 6" id="KW-0274">FAD</keyword>
<dbReference type="InterPro" id="IPR006089">
    <property type="entry name" value="Acyl-CoA_DH_CS"/>
</dbReference>
<feature type="domain" description="Acyl-CoA oxidase/dehydrogenase middle" evidence="8">
    <location>
        <begin position="125"/>
        <end position="220"/>
    </location>
</feature>
<dbReference type="Gene3D" id="1.10.540.10">
    <property type="entry name" value="Acyl-CoA dehydrogenase/oxidase, N-terminal domain"/>
    <property type="match status" value="1"/>
</dbReference>
<accession>A0A1H0TIL0</accession>
<dbReference type="SUPFAM" id="SSF56645">
    <property type="entry name" value="Acyl-CoA dehydrogenase NM domain-like"/>
    <property type="match status" value="1"/>
</dbReference>
<dbReference type="PROSITE" id="PS00072">
    <property type="entry name" value="ACYL_COA_DH_1"/>
    <property type="match status" value="1"/>
</dbReference>
<dbReference type="CDD" id="cd00567">
    <property type="entry name" value="ACAD"/>
    <property type="match status" value="1"/>
</dbReference>
<sequence>MFDFVMTKTQERLRDEARAFTRWVPREMILDMDAEKIQFPHGYLKEAGKRNLLGIRIPREYGGRGLGWVDNAIVAEEIGVASYSLACLWGVGADIVCDAIVNFGSEELKQEIVVPLLKGDLYAAEGLTEPRGGSDFFGTTTKAVKKGDEWVINGHKRFIVGAEGADWFLIYAVTDPGAPPHRRLSTFMVPRDAGGVETQYIYGLMGVRGGGAGRLSLKDVHVPERFALNGINGGVDVFQHMMIPERLGTAAMTIGAVRPALEIATGYTSRRKAFGRTIENFQAVGFKVADCASLLDTARALVYSTCLAVDSGQTGPGRIRRMISQSKKFTSEAAWEVVNKCMQVVGGIGYTNVYPLERILRDIRLSMIWVGTNEIMQLIIQTEWYKEYQDALSRSGVRDVEADSVNAHHIEEKVYE</sequence>
<protein>
    <submittedName>
        <fullName evidence="10">Acyl-CoA dehydrogenase</fullName>
    </submittedName>
</protein>
<evidence type="ECO:0000256" key="3">
    <source>
        <dbReference type="ARBA" id="ARBA00011881"/>
    </source>
</evidence>
<dbReference type="Proteomes" id="UP000199073">
    <property type="component" value="Unassembled WGS sequence"/>
</dbReference>